<reference evidence="1" key="1">
    <citation type="journal article" date="2022" name="Plant J.">
        <title>Strategies of tolerance reflected in two North American maple genomes.</title>
        <authorList>
            <person name="McEvoy S.L."/>
            <person name="Sezen U.U."/>
            <person name="Trouern-Trend A."/>
            <person name="McMahon S.M."/>
            <person name="Schaberg P.G."/>
            <person name="Yang J."/>
            <person name="Wegrzyn J.L."/>
            <person name="Swenson N.G."/>
        </authorList>
    </citation>
    <scope>NUCLEOTIDE SEQUENCE</scope>
    <source>
        <strain evidence="1">91603</strain>
    </source>
</reference>
<accession>A0AAD5I7I2</accession>
<dbReference type="EMBL" id="JAJSOW010000108">
    <property type="protein sequence ID" value="KAI9153944.1"/>
    <property type="molecule type" value="Genomic_DNA"/>
</dbReference>
<evidence type="ECO:0000313" key="2">
    <source>
        <dbReference type="Proteomes" id="UP001064489"/>
    </source>
</evidence>
<sequence length="106" mass="11812">MEFLSGGEESTFLSGLERQHFTPLLWSFKTCLSGHIDLKFCECFLWLPGERIPRAGYPTNVGVGHPIDVVAGYPVDLVAGYLSDAVAGYPTKLRDRILSRTLHRDT</sequence>
<proteinExistence type="predicted"/>
<name>A0AAD5I7I2_ACENE</name>
<reference evidence="1" key="2">
    <citation type="submission" date="2023-02" db="EMBL/GenBank/DDBJ databases">
        <authorList>
            <person name="Swenson N.G."/>
            <person name="Wegrzyn J.L."/>
            <person name="Mcevoy S.L."/>
        </authorList>
    </citation>
    <scope>NUCLEOTIDE SEQUENCE</scope>
    <source>
        <strain evidence="1">91603</strain>
        <tissue evidence="1">Leaf</tissue>
    </source>
</reference>
<organism evidence="1 2">
    <name type="scientific">Acer negundo</name>
    <name type="common">Box elder</name>
    <dbReference type="NCBI Taxonomy" id="4023"/>
    <lineage>
        <taxon>Eukaryota</taxon>
        <taxon>Viridiplantae</taxon>
        <taxon>Streptophyta</taxon>
        <taxon>Embryophyta</taxon>
        <taxon>Tracheophyta</taxon>
        <taxon>Spermatophyta</taxon>
        <taxon>Magnoliopsida</taxon>
        <taxon>eudicotyledons</taxon>
        <taxon>Gunneridae</taxon>
        <taxon>Pentapetalae</taxon>
        <taxon>rosids</taxon>
        <taxon>malvids</taxon>
        <taxon>Sapindales</taxon>
        <taxon>Sapindaceae</taxon>
        <taxon>Hippocastanoideae</taxon>
        <taxon>Acereae</taxon>
        <taxon>Acer</taxon>
    </lineage>
</organism>
<evidence type="ECO:0000313" key="1">
    <source>
        <dbReference type="EMBL" id="KAI9153944.1"/>
    </source>
</evidence>
<gene>
    <name evidence="1" type="ORF">LWI28_018874</name>
</gene>
<keyword evidence="2" id="KW-1185">Reference proteome</keyword>
<dbReference type="Proteomes" id="UP001064489">
    <property type="component" value="Chromosome 11"/>
</dbReference>
<dbReference type="AlphaFoldDB" id="A0AAD5I7I2"/>
<protein>
    <submittedName>
        <fullName evidence="1">Uncharacterized protein</fullName>
    </submittedName>
</protein>
<comment type="caution">
    <text evidence="1">The sequence shown here is derived from an EMBL/GenBank/DDBJ whole genome shotgun (WGS) entry which is preliminary data.</text>
</comment>